<organism evidence="11">
    <name type="scientific">Noccaea caerulescens</name>
    <name type="common">Alpine penny-cress</name>
    <name type="synonym">Thlaspi caerulescens</name>
    <dbReference type="NCBI Taxonomy" id="107243"/>
    <lineage>
        <taxon>Eukaryota</taxon>
        <taxon>Viridiplantae</taxon>
        <taxon>Streptophyta</taxon>
        <taxon>Embryophyta</taxon>
        <taxon>Tracheophyta</taxon>
        <taxon>Spermatophyta</taxon>
        <taxon>Magnoliopsida</taxon>
        <taxon>eudicotyledons</taxon>
        <taxon>Gunneridae</taxon>
        <taxon>Pentapetalae</taxon>
        <taxon>rosids</taxon>
        <taxon>malvids</taxon>
        <taxon>Brassicales</taxon>
        <taxon>Brassicaceae</taxon>
        <taxon>Coluteocarpeae</taxon>
        <taxon>Noccaea</taxon>
    </lineage>
</organism>
<feature type="transmembrane region" description="Helical" evidence="9">
    <location>
        <begin position="183"/>
        <end position="205"/>
    </location>
</feature>
<feature type="transmembrane region" description="Helical" evidence="9">
    <location>
        <begin position="92"/>
        <end position="118"/>
    </location>
</feature>
<feature type="transmembrane region" description="Helical" evidence="9">
    <location>
        <begin position="52"/>
        <end position="72"/>
    </location>
</feature>
<evidence type="ECO:0000259" key="10">
    <source>
        <dbReference type="Pfam" id="PF04535"/>
    </source>
</evidence>
<comment type="similarity">
    <text evidence="2 9">Belongs to the Casparian strip membrane proteins (CASP) family.</text>
</comment>
<comment type="function">
    <text evidence="8">Regulates membrane-cell wall junctions and localized cell wall deposition. Required for establishment of the Casparian strip membrane domain (CSD) and the subsequent formation of Casparian strips, a cell wall modification of the root endodermis that determines an apoplastic barrier between the intraorganismal apoplasm and the extraorganismal apoplasm and prevents lateral diffusion.</text>
</comment>
<dbReference type="InterPro" id="IPR044173">
    <property type="entry name" value="CASPL"/>
</dbReference>
<feature type="domain" description="Casparian strip membrane protein" evidence="10">
    <location>
        <begin position="45"/>
        <end position="193"/>
    </location>
</feature>
<accession>A0A1J3K1V4</accession>
<comment type="subunit">
    <text evidence="9">Homodimer and heterodimers.</text>
</comment>
<evidence type="ECO:0000256" key="2">
    <source>
        <dbReference type="ARBA" id="ARBA00007651"/>
    </source>
</evidence>
<evidence type="ECO:0000256" key="5">
    <source>
        <dbReference type="ARBA" id="ARBA00022989"/>
    </source>
</evidence>
<dbReference type="PANTHER" id="PTHR36488:SF11">
    <property type="entry name" value="CASP-LIKE PROTEIN"/>
    <property type="match status" value="1"/>
</dbReference>
<evidence type="ECO:0000256" key="4">
    <source>
        <dbReference type="ARBA" id="ARBA00022692"/>
    </source>
</evidence>
<protein>
    <recommendedName>
        <fullName evidence="9">CASP-like protein</fullName>
    </recommendedName>
</protein>
<evidence type="ECO:0000256" key="3">
    <source>
        <dbReference type="ARBA" id="ARBA00022475"/>
    </source>
</evidence>
<evidence type="ECO:0000256" key="7">
    <source>
        <dbReference type="ARBA" id="ARBA00023316"/>
    </source>
</evidence>
<name>A0A1J3K1V4_NOCCA</name>
<sequence length="208" mass="22269">MVKESTTIDVGEPSTVNKSTSHVVVDKKMKKKGFVATATTGGSKRGLAIFDFLLRLAAIAATLAAAIVMFTAEETLPFFTQFLQFQANYDDLPTFQFFVIAIATVAGYLVLSLPFSIITIVRPLAVAPRLILLIFDAVVVTLLTAAAAASAAIVYLAHNGNQNTNWLPICQQFGDFCQTVSSAVVAASIAIVFFLILIIVSAIALKRH</sequence>
<dbReference type="InterPro" id="IPR006702">
    <property type="entry name" value="CASP_dom"/>
</dbReference>
<comment type="subcellular location">
    <subcellularLocation>
        <location evidence="1 9">Cell membrane</location>
        <topology evidence="1 9">Multi-pass membrane protein</topology>
    </subcellularLocation>
</comment>
<proteinExistence type="inferred from homology"/>
<dbReference type="InterPro" id="IPR006459">
    <property type="entry name" value="CASP/CASPL"/>
</dbReference>
<keyword evidence="5 9" id="KW-1133">Transmembrane helix</keyword>
<feature type="transmembrane region" description="Helical" evidence="9">
    <location>
        <begin position="130"/>
        <end position="157"/>
    </location>
</feature>
<dbReference type="PANTHER" id="PTHR36488">
    <property type="entry name" value="CASP-LIKE PROTEIN 1U1"/>
    <property type="match status" value="1"/>
</dbReference>
<keyword evidence="6 9" id="KW-0472">Membrane</keyword>
<reference evidence="11" key="1">
    <citation type="submission" date="2016-07" db="EMBL/GenBank/DDBJ databases">
        <title>De novo transcriptome assembly of four accessions of the metal hyperaccumulator plant Noccaea caerulescens.</title>
        <authorList>
            <person name="Blande D."/>
            <person name="Halimaa P."/>
            <person name="Tervahauta A.I."/>
            <person name="Aarts M.G."/>
            <person name="Karenlampi S.O."/>
        </authorList>
    </citation>
    <scope>NUCLEOTIDE SEQUENCE</scope>
</reference>
<keyword evidence="7" id="KW-0961">Cell wall biogenesis/degradation</keyword>
<evidence type="ECO:0000256" key="9">
    <source>
        <dbReference type="RuleBase" id="RU361233"/>
    </source>
</evidence>
<dbReference type="GO" id="GO:0071555">
    <property type="term" value="P:cell wall organization"/>
    <property type="evidence" value="ECO:0007669"/>
    <property type="project" value="UniProtKB-KW"/>
</dbReference>
<dbReference type="EMBL" id="GEVM01007441">
    <property type="protein sequence ID" value="JAU98497.1"/>
    <property type="molecule type" value="Transcribed_RNA"/>
</dbReference>
<evidence type="ECO:0000256" key="8">
    <source>
        <dbReference type="ARBA" id="ARBA00025302"/>
    </source>
</evidence>
<evidence type="ECO:0000313" key="11">
    <source>
        <dbReference type="EMBL" id="JAU98497.1"/>
    </source>
</evidence>
<keyword evidence="3 9" id="KW-1003">Cell membrane</keyword>
<dbReference type="NCBIfam" id="TIGR01569">
    <property type="entry name" value="A_tha_TIGR01569"/>
    <property type="match status" value="1"/>
</dbReference>
<dbReference type="GO" id="GO:0005886">
    <property type="term" value="C:plasma membrane"/>
    <property type="evidence" value="ECO:0007669"/>
    <property type="project" value="UniProtKB-SubCell"/>
</dbReference>
<dbReference type="AlphaFoldDB" id="A0A1J3K1V4"/>
<keyword evidence="4 9" id="KW-0812">Transmembrane</keyword>
<evidence type="ECO:0000256" key="6">
    <source>
        <dbReference type="ARBA" id="ARBA00023136"/>
    </source>
</evidence>
<dbReference type="Pfam" id="PF04535">
    <property type="entry name" value="CASP_dom"/>
    <property type="match status" value="1"/>
</dbReference>
<gene>
    <name evidence="11" type="ORF">MP_TR20612_c0_g1_i1_g.58567</name>
</gene>
<evidence type="ECO:0000256" key="1">
    <source>
        <dbReference type="ARBA" id="ARBA00004651"/>
    </source>
</evidence>